<keyword evidence="3 5" id="KW-1133">Transmembrane helix</keyword>
<dbReference type="PANTHER" id="PTHR38480:SF1">
    <property type="entry name" value="SLR0254 PROTEIN"/>
    <property type="match status" value="1"/>
</dbReference>
<comment type="subcellular location">
    <subcellularLocation>
        <location evidence="1">Membrane</location>
        <topology evidence="1">Multi-pass membrane protein</topology>
    </subcellularLocation>
</comment>
<comment type="caution">
    <text evidence="7">The sequence shown here is derived from an EMBL/GenBank/DDBJ whole genome shotgun (WGS) entry which is preliminary data.</text>
</comment>
<evidence type="ECO:0000259" key="6">
    <source>
        <dbReference type="Pfam" id="PF06271"/>
    </source>
</evidence>
<evidence type="ECO:0000256" key="1">
    <source>
        <dbReference type="ARBA" id="ARBA00004141"/>
    </source>
</evidence>
<keyword evidence="2 5" id="KW-0812">Transmembrane</keyword>
<evidence type="ECO:0000256" key="5">
    <source>
        <dbReference type="SAM" id="Phobius"/>
    </source>
</evidence>
<dbReference type="GO" id="GO:0016020">
    <property type="term" value="C:membrane"/>
    <property type="evidence" value="ECO:0007669"/>
    <property type="project" value="UniProtKB-SubCell"/>
</dbReference>
<dbReference type="InterPro" id="IPR010432">
    <property type="entry name" value="RDD"/>
</dbReference>
<name>A0AAN4QCK9_PSESF</name>
<dbReference type="Proteomes" id="UP000248291">
    <property type="component" value="Unassembled WGS sequence"/>
</dbReference>
<feature type="domain" description="RDD" evidence="6">
    <location>
        <begin position="37"/>
        <end position="159"/>
    </location>
</feature>
<evidence type="ECO:0000256" key="2">
    <source>
        <dbReference type="ARBA" id="ARBA00022692"/>
    </source>
</evidence>
<evidence type="ECO:0000256" key="3">
    <source>
        <dbReference type="ARBA" id="ARBA00022989"/>
    </source>
</evidence>
<feature type="transmembrane region" description="Helical" evidence="5">
    <location>
        <begin position="43"/>
        <end position="64"/>
    </location>
</feature>
<proteinExistence type="predicted"/>
<keyword evidence="4 5" id="KW-0472">Membrane</keyword>
<evidence type="ECO:0000313" key="8">
    <source>
        <dbReference type="Proteomes" id="UP000248291"/>
    </source>
</evidence>
<sequence length="242" mass="26493">MSTPSLFLPRNAALNMQLDTRIEIETPEGIDMVLRPAGLVSRALAFGIDLAIRGALIGVFYLFLQFFDKLGIGLGAIVFFLVNWWYMVLFEVLSQGRTPGKRALGLRVVHDDGTPIDWSSSLIRNLLRFVDMLPLGYGLGAVTCLSHPRFKRLGDLAAGTLVVYIDRPLTRPVLPEAQPIVAPFALHLDEQRAVLGLAERHGELSSARIQELAVILAEPLRIPAGKAVAQVNGIARNLLGPR</sequence>
<feature type="transmembrane region" description="Helical" evidence="5">
    <location>
        <begin position="70"/>
        <end position="93"/>
    </location>
</feature>
<organism evidence="7 8">
    <name type="scientific">Pseudomonas syringae pv. actinidiae</name>
    <dbReference type="NCBI Taxonomy" id="103796"/>
    <lineage>
        <taxon>Bacteria</taxon>
        <taxon>Pseudomonadati</taxon>
        <taxon>Pseudomonadota</taxon>
        <taxon>Gammaproteobacteria</taxon>
        <taxon>Pseudomonadales</taxon>
        <taxon>Pseudomonadaceae</taxon>
        <taxon>Pseudomonas</taxon>
        <taxon>Pseudomonas syringae</taxon>
    </lineage>
</organism>
<accession>A0AAN4QCK9</accession>
<dbReference type="AlphaFoldDB" id="A0AAN4QCK9"/>
<reference evidence="7 8" key="1">
    <citation type="submission" date="2018-04" db="EMBL/GenBank/DDBJ databases">
        <title>Draft genome sequence of Pseudomonas syringae pv. actinidiae biovar 3 strains isolated from kiwifruit in Kagawa prefecture.</title>
        <authorList>
            <person name="Tabuchi M."/>
            <person name="Saito M."/>
            <person name="Fujiwara S."/>
            <person name="Sasa N."/>
            <person name="Akimitsu K."/>
            <person name="Gomi K."/>
            <person name="Konishi-Sugita S."/>
            <person name="Hamano K."/>
            <person name="Kataoka I."/>
        </authorList>
    </citation>
    <scope>NUCLEOTIDE SEQUENCE [LARGE SCALE GENOMIC DNA]</scope>
    <source>
        <strain evidence="7 8">MAFF212211</strain>
    </source>
</reference>
<dbReference type="Pfam" id="PF06271">
    <property type="entry name" value="RDD"/>
    <property type="match status" value="1"/>
</dbReference>
<evidence type="ECO:0000313" key="7">
    <source>
        <dbReference type="EMBL" id="GBH19700.1"/>
    </source>
</evidence>
<evidence type="ECO:0000256" key="4">
    <source>
        <dbReference type="ARBA" id="ARBA00023136"/>
    </source>
</evidence>
<dbReference type="PANTHER" id="PTHR38480">
    <property type="entry name" value="SLR0254 PROTEIN"/>
    <property type="match status" value="1"/>
</dbReference>
<protein>
    <submittedName>
        <fullName evidence="7">Uncharacterized membrane protein YckC</fullName>
    </submittedName>
</protein>
<dbReference type="EMBL" id="BGKA01000226">
    <property type="protein sequence ID" value="GBH19700.1"/>
    <property type="molecule type" value="Genomic_DNA"/>
</dbReference>
<gene>
    <name evidence="7" type="ORF">KPSA3_05713</name>
</gene>